<name>A0A7X6CY04_9ACTN</name>
<reference evidence="3 4" key="1">
    <citation type="submission" date="2020-03" db="EMBL/GenBank/DDBJ databases">
        <title>Draft genome of Streptomyces sp. ventii, isolated from the Axial Seamount in the Pacific Ocean, and resequencing of the two type strains Streptomyces lonarensis strain NCL 716 and Streptomyces bohaiensis strain 11A07.</title>
        <authorList>
            <person name="Loughran R.M."/>
            <person name="Pfannmuller K.M."/>
            <person name="Wasson B.J."/>
            <person name="Deadmond M.C."/>
            <person name="Paddock B.E."/>
            <person name="Koyack M.J."/>
            <person name="Gallegos D.A."/>
            <person name="Mitchell E.A."/>
            <person name="Ushijima B."/>
            <person name="Saw J.H."/>
            <person name="Mcphail K.L."/>
            <person name="Videau P."/>
        </authorList>
    </citation>
    <scope>NUCLEOTIDE SEQUENCE [LARGE SCALE GENOMIC DNA]</scope>
    <source>
        <strain evidence="3 4">NCL716</strain>
    </source>
</reference>
<sequence>MPTKDVIIIGAGAAGLMAALDLSAAGHDVAVLEARDRVGGRVHTVRFPDGRIANAGAEWINAEHHTARGLAERYALRLRPDTGLQGLLVDGSLHDDASEEATAVWSALSALKGRLTDLERPWRDPVARAMDRRSAEDWMTTAGLSWQQRSWLTAYIRSDYMVEPDELSELSLALSVELETDTAYRIQGGTAELTDAMARDLGEDRIHLGTPVRSIEHDGRGVSVRTDQHHLSADHAVLALPLPALEHIRITPQVFVPSKKHGHGGKLLIPTPARRDTVLGSGRAQGSPFQFLYDNAPQDQPGSAGILTAYSYRPRSTEEILDTVRALFPEAGPPDGVPVTAWWSQEPESGCTYSVHGPGDLDALRRLREPYGRLRLAGEHTEIICGYVESALRSGRRVAAAITGRT</sequence>
<dbReference type="AlphaFoldDB" id="A0A7X6CY04"/>
<dbReference type="Gene3D" id="3.50.50.60">
    <property type="entry name" value="FAD/NAD(P)-binding domain"/>
    <property type="match status" value="1"/>
</dbReference>
<dbReference type="Pfam" id="PF01593">
    <property type="entry name" value="Amino_oxidase"/>
    <property type="match status" value="1"/>
</dbReference>
<evidence type="ECO:0000256" key="1">
    <source>
        <dbReference type="ARBA" id="ARBA00005995"/>
    </source>
</evidence>
<dbReference type="InterPro" id="IPR002937">
    <property type="entry name" value="Amino_oxidase"/>
</dbReference>
<comment type="caution">
    <text evidence="3">The sequence shown here is derived from an EMBL/GenBank/DDBJ whole genome shotgun (WGS) entry which is preliminary data.</text>
</comment>
<dbReference type="PANTHER" id="PTHR43563">
    <property type="entry name" value="AMINE OXIDASE"/>
    <property type="match status" value="1"/>
</dbReference>
<evidence type="ECO:0000313" key="3">
    <source>
        <dbReference type="EMBL" id="NJQ04493.1"/>
    </source>
</evidence>
<keyword evidence="4" id="KW-1185">Reference proteome</keyword>
<dbReference type="GO" id="GO:0016491">
    <property type="term" value="F:oxidoreductase activity"/>
    <property type="evidence" value="ECO:0007669"/>
    <property type="project" value="InterPro"/>
</dbReference>
<dbReference type="PANTHER" id="PTHR43563:SF1">
    <property type="entry name" value="AMINE OXIDASE [FLAVIN-CONTAINING] B"/>
    <property type="match status" value="1"/>
</dbReference>
<accession>A0A7X6CY04</accession>
<protein>
    <submittedName>
        <fullName evidence="3">FAD-dependent oxidoreductase</fullName>
    </submittedName>
</protein>
<dbReference type="InterPro" id="IPR036188">
    <property type="entry name" value="FAD/NAD-bd_sf"/>
</dbReference>
<dbReference type="InterPro" id="IPR050703">
    <property type="entry name" value="Flavin_MAO"/>
</dbReference>
<feature type="domain" description="Amine oxidase" evidence="2">
    <location>
        <begin position="14"/>
        <end position="402"/>
    </location>
</feature>
<dbReference type="EMBL" id="JAAVJD010000008">
    <property type="protein sequence ID" value="NJQ04493.1"/>
    <property type="molecule type" value="Genomic_DNA"/>
</dbReference>
<evidence type="ECO:0000259" key="2">
    <source>
        <dbReference type="Pfam" id="PF01593"/>
    </source>
</evidence>
<evidence type="ECO:0000313" key="4">
    <source>
        <dbReference type="Proteomes" id="UP000578686"/>
    </source>
</evidence>
<organism evidence="3 4">
    <name type="scientific">Streptomyces lonarensis</name>
    <dbReference type="NCBI Taxonomy" id="700599"/>
    <lineage>
        <taxon>Bacteria</taxon>
        <taxon>Bacillati</taxon>
        <taxon>Actinomycetota</taxon>
        <taxon>Actinomycetes</taxon>
        <taxon>Kitasatosporales</taxon>
        <taxon>Streptomycetaceae</taxon>
        <taxon>Streptomyces</taxon>
    </lineage>
</organism>
<gene>
    <name evidence="3" type="ORF">HCN56_02575</name>
</gene>
<dbReference type="SUPFAM" id="SSF51905">
    <property type="entry name" value="FAD/NAD(P)-binding domain"/>
    <property type="match status" value="1"/>
</dbReference>
<dbReference type="Proteomes" id="UP000578686">
    <property type="component" value="Unassembled WGS sequence"/>
</dbReference>
<proteinExistence type="inferred from homology"/>
<dbReference type="RefSeq" id="WP_167967791.1">
    <property type="nucleotide sequence ID" value="NZ_BHZG01000013.1"/>
</dbReference>
<comment type="similarity">
    <text evidence="1">Belongs to the flavin monoamine oxidase family.</text>
</comment>